<evidence type="ECO:0000256" key="4">
    <source>
        <dbReference type="ARBA" id="ARBA00022833"/>
    </source>
</evidence>
<keyword evidence="5" id="KW-0442">Lipid degradation</keyword>
<feature type="compositionally biased region" description="Polar residues" evidence="7">
    <location>
        <begin position="1223"/>
        <end position="1237"/>
    </location>
</feature>
<dbReference type="GO" id="GO:0047499">
    <property type="term" value="F:calcium-independent phospholipase A2 activity"/>
    <property type="evidence" value="ECO:0007669"/>
    <property type="project" value="TreeGrafter"/>
</dbReference>
<name>A0A6A6BYG3_ZASCE</name>
<protein>
    <recommendedName>
        <fullName evidence="8">RING-type domain-containing protein</fullName>
    </recommendedName>
</protein>
<feature type="region of interest" description="Disordered" evidence="7">
    <location>
        <begin position="242"/>
        <end position="262"/>
    </location>
</feature>
<reference evidence="9" key="1">
    <citation type="journal article" date="2020" name="Stud. Mycol.">
        <title>101 Dothideomycetes genomes: a test case for predicting lifestyles and emergence of pathogens.</title>
        <authorList>
            <person name="Haridas S."/>
            <person name="Albert R."/>
            <person name="Binder M."/>
            <person name="Bloem J."/>
            <person name="Labutti K."/>
            <person name="Salamov A."/>
            <person name="Andreopoulos B."/>
            <person name="Baker S."/>
            <person name="Barry K."/>
            <person name="Bills G."/>
            <person name="Bluhm B."/>
            <person name="Cannon C."/>
            <person name="Castanera R."/>
            <person name="Culley D."/>
            <person name="Daum C."/>
            <person name="Ezra D."/>
            <person name="Gonzalez J."/>
            <person name="Henrissat B."/>
            <person name="Kuo A."/>
            <person name="Liang C."/>
            <person name="Lipzen A."/>
            <person name="Lutzoni F."/>
            <person name="Magnuson J."/>
            <person name="Mondo S."/>
            <person name="Nolan M."/>
            <person name="Ohm R."/>
            <person name="Pangilinan J."/>
            <person name="Park H.-J."/>
            <person name="Ramirez L."/>
            <person name="Alfaro M."/>
            <person name="Sun H."/>
            <person name="Tritt A."/>
            <person name="Yoshinaga Y."/>
            <person name="Zwiers L.-H."/>
            <person name="Turgeon B."/>
            <person name="Goodwin S."/>
            <person name="Spatafora J."/>
            <person name="Crous P."/>
            <person name="Grigoriev I."/>
        </authorList>
    </citation>
    <scope>NUCLEOTIDE SEQUENCE</scope>
    <source>
        <strain evidence="9">ATCC 36951</strain>
    </source>
</reference>
<evidence type="ECO:0000259" key="8">
    <source>
        <dbReference type="PROSITE" id="PS50089"/>
    </source>
</evidence>
<dbReference type="SUPFAM" id="SSF52151">
    <property type="entry name" value="FabD/lysophospholipase-like"/>
    <property type="match status" value="1"/>
</dbReference>
<keyword evidence="10" id="KW-1185">Reference proteome</keyword>
<dbReference type="GO" id="GO:0019369">
    <property type="term" value="P:arachidonate metabolic process"/>
    <property type="evidence" value="ECO:0007669"/>
    <property type="project" value="TreeGrafter"/>
</dbReference>
<evidence type="ECO:0000313" key="10">
    <source>
        <dbReference type="Proteomes" id="UP000799537"/>
    </source>
</evidence>
<dbReference type="Proteomes" id="UP000799537">
    <property type="component" value="Unassembled WGS sequence"/>
</dbReference>
<feature type="compositionally biased region" description="Basic and acidic residues" evidence="7">
    <location>
        <begin position="1008"/>
        <end position="1026"/>
    </location>
</feature>
<evidence type="ECO:0000313" key="9">
    <source>
        <dbReference type="EMBL" id="KAF2158446.1"/>
    </source>
</evidence>
<dbReference type="GO" id="GO:0008270">
    <property type="term" value="F:zinc ion binding"/>
    <property type="evidence" value="ECO:0007669"/>
    <property type="project" value="UniProtKB-KW"/>
</dbReference>
<keyword evidence="2 6" id="KW-0863">Zinc-finger</keyword>
<evidence type="ECO:0000256" key="5">
    <source>
        <dbReference type="ARBA" id="ARBA00022963"/>
    </source>
</evidence>
<evidence type="ECO:0000256" key="6">
    <source>
        <dbReference type="PROSITE-ProRule" id="PRU00175"/>
    </source>
</evidence>
<dbReference type="InterPro" id="IPR001841">
    <property type="entry name" value="Znf_RING"/>
</dbReference>
<accession>A0A6A6BYG3</accession>
<keyword evidence="3" id="KW-0378">Hydrolase</keyword>
<dbReference type="PANTHER" id="PTHR24185">
    <property type="entry name" value="CALCIUM-INDEPENDENT PHOSPHOLIPASE A2-GAMMA"/>
    <property type="match status" value="1"/>
</dbReference>
<keyword evidence="4" id="KW-0862">Zinc</keyword>
<evidence type="ECO:0000256" key="1">
    <source>
        <dbReference type="ARBA" id="ARBA00022723"/>
    </source>
</evidence>
<feature type="region of interest" description="Disordered" evidence="7">
    <location>
        <begin position="1211"/>
        <end position="1263"/>
    </location>
</feature>
<dbReference type="GO" id="GO:0016020">
    <property type="term" value="C:membrane"/>
    <property type="evidence" value="ECO:0007669"/>
    <property type="project" value="TreeGrafter"/>
</dbReference>
<dbReference type="PANTHER" id="PTHR24185:SF1">
    <property type="entry name" value="CALCIUM-INDEPENDENT PHOSPHOLIPASE A2-GAMMA"/>
    <property type="match status" value="1"/>
</dbReference>
<dbReference type="AlphaFoldDB" id="A0A6A6BYG3"/>
<dbReference type="OrthoDB" id="194358at2759"/>
<dbReference type="InterPro" id="IPR016035">
    <property type="entry name" value="Acyl_Trfase/lysoPLipase"/>
</dbReference>
<dbReference type="PROSITE" id="PS50089">
    <property type="entry name" value="ZF_RING_2"/>
    <property type="match status" value="1"/>
</dbReference>
<feature type="domain" description="RING-type" evidence="8">
    <location>
        <begin position="714"/>
        <end position="757"/>
    </location>
</feature>
<feature type="region of interest" description="Disordered" evidence="7">
    <location>
        <begin position="1006"/>
        <end position="1026"/>
    </location>
</feature>
<dbReference type="GO" id="GO:0016042">
    <property type="term" value="P:lipid catabolic process"/>
    <property type="evidence" value="ECO:0007669"/>
    <property type="project" value="UniProtKB-KW"/>
</dbReference>
<evidence type="ECO:0000256" key="2">
    <source>
        <dbReference type="ARBA" id="ARBA00022771"/>
    </source>
</evidence>
<keyword evidence="1" id="KW-0479">Metal-binding</keyword>
<proteinExistence type="predicted"/>
<dbReference type="GeneID" id="54563450"/>
<organism evidence="9 10">
    <name type="scientific">Zasmidium cellare ATCC 36951</name>
    <dbReference type="NCBI Taxonomy" id="1080233"/>
    <lineage>
        <taxon>Eukaryota</taxon>
        <taxon>Fungi</taxon>
        <taxon>Dikarya</taxon>
        <taxon>Ascomycota</taxon>
        <taxon>Pezizomycotina</taxon>
        <taxon>Dothideomycetes</taxon>
        <taxon>Dothideomycetidae</taxon>
        <taxon>Mycosphaerellales</taxon>
        <taxon>Mycosphaerellaceae</taxon>
        <taxon>Zasmidium</taxon>
    </lineage>
</organism>
<dbReference type="Gene3D" id="3.40.1090.10">
    <property type="entry name" value="Cytosolic phospholipase A2 catalytic domain"/>
    <property type="match status" value="1"/>
</dbReference>
<dbReference type="PROSITE" id="PS00518">
    <property type="entry name" value="ZF_RING_1"/>
    <property type="match status" value="1"/>
</dbReference>
<evidence type="ECO:0000256" key="3">
    <source>
        <dbReference type="ARBA" id="ARBA00022801"/>
    </source>
</evidence>
<dbReference type="InterPro" id="IPR017907">
    <property type="entry name" value="Znf_RING_CS"/>
</dbReference>
<sequence length="1280" mass="143378">MPSAVLDILQDLVHDHLCARLTLQARRVRMPSYLTLIRYYGTVQLMLKVRRWGIQVWQGFSLLVRKHYRGPDTNRRLPPGSQIAMTAATGGICARTGRLEVSPVGFWIQCIESDCWDLQGPHKPSKRGRDGVAHQKNSRILVQTLSPVFEPPHDARETQRLHEDDKFSKWLALVRDDSRFYLEEYDRISQLLPSKHQLAVHSRLRPQIISFVGVTNAGKSTIVKLLIHSGAGVGGPSAGSFASPVAGGPSHDTQPTTGDVHLYADPATSETTLPMLFADCEGFEGGERPPLGARSRACEDTVANDNPWGPQRVHDIRWTDTGKYQGREGVVASLFPRILYTFSSCVVFVLRNPKTFQSAVLTKLLDWGAAALERSVNQPTLPHCVVILNAADPGLDDAEWEVNAATQTLLDSLHHADPSCRRVKDHWSRLGYEVKTTKDLLLRYYASFAAIRMPTKPSYERMDGQIHRLRRLLRAGCQQAAIARHNAGVTMSAAEFKTYLSHGLDHFTNHLFKPFDFLRIDLIRSAAPITFQDHVLQLCIVVSSAMRAQALTSESKIIRTLENLSPVLASCILLDQKRAQETGAHREARDYLPPLTRAVEVFFQEHYPCWYRSSDRRRSCKLVRARHSSKGHQDDAGIFAAGEFVSDILISWPAQWASHIFNTSAVRTIRHELDIRRVRGLTERDAIVDLHLDRLNSFHENVCPASDVTSHAICLCCNLGAAEYPLPCGHVLCGTCIREVGESNGSAVLMRCCPLHRESTRWRDATIVRFLPAGVAPRVLLLEACGVRAIVQLVILCMIEEELERLGGLLSIRTCFDLILGAGTGGLVAVVMSRANPSLRESCEFFQMLCAILPRHQRSWTRLLRMQRARDDRWIDVLKTAFQIDQTFFPPSPRTPAFHARTALVCQDSAQKESVLLANYRRQEDSKPLYRLERPAKPCDELKVWQVAAITLSSQAQRSLGSSYVGGLLDQDLTKVAERECELLFPGASGASLLLSIGPGLENSKAAQADRHEWHERSTGSERSNAERRFRVNPIIGSRLPPHRYDQFDQIYQQLQDCIGERANASQTLEGRNLTVLLRHVAYNLVASSFYLVFHKCRRGPTGGAILEGCIVCRYEHGSHEQQALGRIIAERQTEEFRPRFTVQSRPDIQQESITEVQFHERLEELEPLAFSVWLERPSDDVECRLLLELDNKIAPMGHLVSLSDWKQQVGCEQPDGTASDPYGSSQQGQGHDSASTDGLAELPATEARTKSDTEEEEGLISFITDLLFPNTAGRGDDEQ</sequence>
<dbReference type="SUPFAM" id="SSF52540">
    <property type="entry name" value="P-loop containing nucleoside triphosphate hydrolases"/>
    <property type="match status" value="1"/>
</dbReference>
<dbReference type="RefSeq" id="XP_033659335.1">
    <property type="nucleotide sequence ID" value="XM_033810178.1"/>
</dbReference>
<dbReference type="EMBL" id="ML993665">
    <property type="protein sequence ID" value="KAF2158446.1"/>
    <property type="molecule type" value="Genomic_DNA"/>
</dbReference>
<evidence type="ECO:0000256" key="7">
    <source>
        <dbReference type="SAM" id="MobiDB-lite"/>
    </source>
</evidence>
<gene>
    <name evidence="9" type="ORF">M409DRAFT_31046</name>
</gene>
<keyword evidence="5" id="KW-0443">Lipid metabolism</keyword>
<dbReference type="InterPro" id="IPR027417">
    <property type="entry name" value="P-loop_NTPase"/>
</dbReference>